<dbReference type="NCBIfam" id="TIGR02532">
    <property type="entry name" value="IV_pilin_GFxxxE"/>
    <property type="match status" value="1"/>
</dbReference>
<proteinExistence type="predicted"/>
<evidence type="ECO:0000256" key="2">
    <source>
        <dbReference type="ARBA" id="ARBA00023287"/>
    </source>
</evidence>
<comment type="subcellular location">
    <subcellularLocation>
        <location evidence="1">Cell surface</location>
    </subcellularLocation>
</comment>
<comment type="caution">
    <text evidence="4">The sequence shown here is derived from an EMBL/GenBank/DDBJ whole genome shotgun (WGS) entry which is preliminary data.</text>
</comment>
<protein>
    <submittedName>
        <fullName evidence="4">PilW family protein</fullName>
    </submittedName>
</protein>
<reference evidence="5" key="1">
    <citation type="journal article" date="2019" name="Int. J. Syst. Evol. Microbiol.">
        <title>The Global Catalogue of Microorganisms (GCM) 10K type strain sequencing project: providing services to taxonomists for standard genome sequencing and annotation.</title>
        <authorList>
            <consortium name="The Broad Institute Genomics Platform"/>
            <consortium name="The Broad Institute Genome Sequencing Center for Infectious Disease"/>
            <person name="Wu L."/>
            <person name="Ma J."/>
        </authorList>
    </citation>
    <scope>NUCLEOTIDE SEQUENCE [LARGE SCALE GENOMIC DNA]</scope>
    <source>
        <strain evidence="5">CGMCC 1.16306</strain>
    </source>
</reference>
<dbReference type="Proteomes" id="UP001596022">
    <property type="component" value="Unassembled WGS sequence"/>
</dbReference>
<keyword evidence="2" id="KW-0178">Competence</keyword>
<keyword evidence="3" id="KW-1133">Transmembrane helix</keyword>
<keyword evidence="5" id="KW-1185">Reference proteome</keyword>
<dbReference type="EMBL" id="JBHSFW010000016">
    <property type="protein sequence ID" value="MFC4620156.1"/>
    <property type="molecule type" value="Genomic_DNA"/>
</dbReference>
<evidence type="ECO:0000313" key="5">
    <source>
        <dbReference type="Proteomes" id="UP001596022"/>
    </source>
</evidence>
<evidence type="ECO:0000256" key="1">
    <source>
        <dbReference type="ARBA" id="ARBA00004241"/>
    </source>
</evidence>
<gene>
    <name evidence="4" type="ORF">ACFO4N_15690</name>
</gene>
<dbReference type="RefSeq" id="WP_376847264.1">
    <property type="nucleotide sequence ID" value="NZ_JBHSFW010000016.1"/>
</dbReference>
<keyword evidence="3" id="KW-0812">Transmembrane</keyword>
<feature type="transmembrane region" description="Helical" evidence="3">
    <location>
        <begin position="21"/>
        <end position="42"/>
    </location>
</feature>
<sequence length="145" mass="16310">MEKLRLLNWHKNDNGLTLIEVLAAASLLSVILLLAFSIHLFGQNQWNREAESVQKDANVRLAMNIVTKAIRSAKTVEVTDNRVLVINGTDRYAVSNGALTKNQSVLVPDIGDFVIRNDSDKIHLEISDSVYQKKHALETVIYLRE</sequence>
<organism evidence="4 5">
    <name type="scientific">Camelliibacillus cellulosilyticus</name>
    <dbReference type="NCBI Taxonomy" id="2174486"/>
    <lineage>
        <taxon>Bacteria</taxon>
        <taxon>Bacillati</taxon>
        <taxon>Bacillota</taxon>
        <taxon>Bacilli</taxon>
        <taxon>Bacillales</taxon>
        <taxon>Sporolactobacillaceae</taxon>
        <taxon>Camelliibacillus</taxon>
    </lineage>
</organism>
<keyword evidence="3" id="KW-0472">Membrane</keyword>
<evidence type="ECO:0000256" key="3">
    <source>
        <dbReference type="SAM" id="Phobius"/>
    </source>
</evidence>
<accession>A0ABV9GPP8</accession>
<name>A0ABV9GPP8_9BACL</name>
<dbReference type="InterPro" id="IPR012902">
    <property type="entry name" value="N_methyl_site"/>
</dbReference>
<evidence type="ECO:0000313" key="4">
    <source>
        <dbReference type="EMBL" id="MFC4620156.1"/>
    </source>
</evidence>
<dbReference type="Pfam" id="PF07963">
    <property type="entry name" value="N_methyl"/>
    <property type="match status" value="1"/>
</dbReference>